<evidence type="ECO:0000313" key="6">
    <source>
        <dbReference type="Proteomes" id="UP000323924"/>
    </source>
</evidence>
<organism evidence="2 6">
    <name type="scientific">Pseudomonas chlororaphis</name>
    <dbReference type="NCBI Taxonomy" id="587753"/>
    <lineage>
        <taxon>Bacteria</taxon>
        <taxon>Pseudomonadati</taxon>
        <taxon>Pseudomonadota</taxon>
        <taxon>Gammaproteobacteria</taxon>
        <taxon>Pseudomonadales</taxon>
        <taxon>Pseudomonadaceae</taxon>
        <taxon>Pseudomonas</taxon>
    </lineage>
</organism>
<evidence type="ECO:0000256" key="1">
    <source>
        <dbReference type="SAM" id="SignalP"/>
    </source>
</evidence>
<sequence length="111" mass="11941">MKHLSKIAASALVVLALAGCTGTAMKTQQLDSSQYTVVGHSEATATGIMLFGVIPIRQNNRFVRAQTAAIQAKGGDAMINTQIQENWFWAWVLSGYTTKVSGDVVKLKTVQ</sequence>
<dbReference type="EMBL" id="VWPC01000004">
    <property type="protein sequence ID" value="KAA5844659.1"/>
    <property type="molecule type" value="Genomic_DNA"/>
</dbReference>
<dbReference type="PROSITE" id="PS51257">
    <property type="entry name" value="PROKAR_LIPOPROTEIN"/>
    <property type="match status" value="1"/>
</dbReference>
<reference evidence="3 7" key="3">
    <citation type="submission" date="2020-09" db="EMBL/GenBank/DDBJ databases">
        <title>The Genome Sequence of Pseudomonas chlororaphis strain Qlu-1 - A phenazine-derivative-producing strain.</title>
        <authorList>
            <person name="Li L."/>
            <person name="Liu K."/>
        </authorList>
    </citation>
    <scope>NUCLEOTIDE SEQUENCE [LARGE SCALE GENOMIC DNA]</scope>
    <source>
        <strain evidence="3">Qlu-1</strain>
        <strain evidence="7">qlu-1</strain>
    </source>
</reference>
<dbReference type="Proteomes" id="UP000323924">
    <property type="component" value="Unassembled WGS sequence"/>
</dbReference>
<reference evidence="4 5" key="1">
    <citation type="submission" date="2018-12" db="EMBL/GenBank/DDBJ databases">
        <authorList>
            <consortium name="Pathogen Informatics"/>
        </authorList>
    </citation>
    <scope>NUCLEOTIDE SEQUENCE [LARGE SCALE GENOMIC DNA]</scope>
    <source>
        <strain evidence="4 5">NCTC7357</strain>
    </source>
</reference>
<feature type="chain" id="PRO_5014224152" evidence="1">
    <location>
        <begin position="27"/>
        <end position="111"/>
    </location>
</feature>
<dbReference type="EMBL" id="CP061079">
    <property type="protein sequence ID" value="QNR48642.1"/>
    <property type="molecule type" value="Genomic_DNA"/>
</dbReference>
<dbReference type="AlphaFoldDB" id="A0A0E1DYA7"/>
<evidence type="ECO:0000313" key="2">
    <source>
        <dbReference type="EMBL" id="KAA5844659.1"/>
    </source>
</evidence>
<proteinExistence type="predicted"/>
<dbReference type="GeneID" id="93401370"/>
<evidence type="ECO:0000313" key="4">
    <source>
        <dbReference type="EMBL" id="VEF76138.1"/>
    </source>
</evidence>
<dbReference type="Proteomes" id="UP000277437">
    <property type="component" value="Chromosome"/>
</dbReference>
<accession>A0A0E1DYA7</accession>
<dbReference type="EMBL" id="LR134334">
    <property type="protein sequence ID" value="VEF76138.1"/>
    <property type="molecule type" value="Genomic_DNA"/>
</dbReference>
<dbReference type="Proteomes" id="UP000516316">
    <property type="component" value="Chromosome"/>
</dbReference>
<evidence type="ECO:0000313" key="5">
    <source>
        <dbReference type="Proteomes" id="UP000277437"/>
    </source>
</evidence>
<evidence type="ECO:0000313" key="3">
    <source>
        <dbReference type="EMBL" id="QNR48642.1"/>
    </source>
</evidence>
<keyword evidence="4" id="KW-0449">Lipoprotein</keyword>
<dbReference type="eggNOG" id="ENOG50334SG">
    <property type="taxonomic scope" value="Bacteria"/>
</dbReference>
<protein>
    <submittedName>
        <fullName evidence="4">Lipoprotein</fullName>
    </submittedName>
</protein>
<feature type="signal peptide" evidence="1">
    <location>
        <begin position="1"/>
        <end position="26"/>
    </location>
</feature>
<name>A0A0E1DYA7_9PSED</name>
<dbReference type="RefSeq" id="WP_028681622.1">
    <property type="nucleotide sequence ID" value="NZ_CATKQL010000020.1"/>
</dbReference>
<gene>
    <name evidence="2" type="ORF">F2A38_03310</name>
    <name evidence="3" type="ORF">HLB40_03835</name>
    <name evidence="4" type="ORF">NCTC7357_04494</name>
</gene>
<evidence type="ECO:0000313" key="7">
    <source>
        <dbReference type="Proteomes" id="UP000516316"/>
    </source>
</evidence>
<keyword evidence="1" id="KW-0732">Signal</keyword>
<dbReference type="KEGG" id="pch:EY04_03275"/>
<reference evidence="2 6" key="2">
    <citation type="submission" date="2019-09" db="EMBL/GenBank/DDBJ databases">
        <authorList>
            <person name="Vacheron J."/>
            <person name="Dubost A."/>
            <person name="Prigent-Combaret C."/>
            <person name="Muller D."/>
        </authorList>
    </citation>
    <scope>NUCLEOTIDE SEQUENCE [LARGE SCALE GENOMIC DNA]</scope>
    <source>
        <strain evidence="2 6">JV497</strain>
    </source>
</reference>